<evidence type="ECO:0000313" key="2">
    <source>
        <dbReference type="EMBL" id="BBH52465.1"/>
    </source>
</evidence>
<dbReference type="Pfam" id="PF06812">
    <property type="entry name" value="ImpA_N"/>
    <property type="match status" value="1"/>
</dbReference>
<dbReference type="Proteomes" id="UP000291236">
    <property type="component" value="Chromosome"/>
</dbReference>
<accession>A0A4P2VT16</accession>
<keyword evidence="3" id="KW-1185">Reference proteome</keyword>
<dbReference type="AlphaFoldDB" id="A0A4P2VT16"/>
<dbReference type="InterPro" id="IPR010657">
    <property type="entry name" value="ImpA_N"/>
</dbReference>
<dbReference type="KEGG" id="sbf:JCM31447_09060"/>
<sequence length="358" mass="41991">MNLEINNLVLPVNEEKPFGEYLKFHPKLIKLKDMRKANLESIFLDEGIWTKKNVLAPNWQASIEFCEEILKENSKDLLVCAYYAEAQAKVNGFQGLDIALKLMLYFCLNNWEDIFPPLENDNLELRLAPFHWLEVNLPLSIRCIPFQSDKEAVVILDWEKYDNFLKENMSDNISHKNEFRTILELESEEYIVDLHERLKSIVYSLEKLEDFIIELAEKCNEKTSFDALISLCTDISNFIESFINDKQEPTISTQEYTEQKFQTYADLKQDDFNNSFERSQSDIRIDQNIDSIEDAYALIEKANLYLLKHNSHSPSPFLIRRALEWQKKSLYEVFMELFATTSKPSEIFTLLGLSKTDK</sequence>
<dbReference type="InterPro" id="IPR017740">
    <property type="entry name" value="TssA-like"/>
</dbReference>
<reference evidence="2 3" key="1">
    <citation type="submission" date="2018-12" db="EMBL/GenBank/DDBJ databases">
        <title>Rubrispira sanarue gen. nov., sp., nov., a member of the order Silvanigrellales, isolated from a brackish lake in Hamamatsu Japan.</title>
        <authorList>
            <person name="Maejima Y."/>
            <person name="Iino T."/>
            <person name="Muraguchi Y."/>
            <person name="Fukuda K."/>
            <person name="Nojiri H."/>
            <person name="Ohkuma M."/>
            <person name="Moriuchi R."/>
            <person name="Dohra H."/>
            <person name="Kimbara K."/>
            <person name="Shintani M."/>
        </authorList>
    </citation>
    <scope>NUCLEOTIDE SEQUENCE [LARGE SCALE GENOMIC DNA]</scope>
    <source>
        <strain evidence="2 3">RF1110005</strain>
    </source>
</reference>
<dbReference type="PANTHER" id="PTHR37951">
    <property type="entry name" value="CYTOPLASMIC PROTEIN-RELATED"/>
    <property type="match status" value="1"/>
</dbReference>
<organism evidence="2 3">
    <name type="scientific">Fluviispira sanaruensis</name>
    <dbReference type="NCBI Taxonomy" id="2493639"/>
    <lineage>
        <taxon>Bacteria</taxon>
        <taxon>Pseudomonadati</taxon>
        <taxon>Bdellovibrionota</taxon>
        <taxon>Oligoflexia</taxon>
        <taxon>Silvanigrellales</taxon>
        <taxon>Silvanigrellaceae</taxon>
        <taxon>Fluviispira</taxon>
    </lineage>
</organism>
<dbReference type="EMBL" id="AP019368">
    <property type="protein sequence ID" value="BBH52465.1"/>
    <property type="molecule type" value="Genomic_DNA"/>
</dbReference>
<feature type="domain" description="ImpA N-terminal" evidence="1">
    <location>
        <begin position="11"/>
        <end position="134"/>
    </location>
</feature>
<gene>
    <name evidence="2" type="primary">tssA</name>
    <name evidence="2" type="ORF">JCM31447_09060</name>
</gene>
<name>A0A4P2VT16_FLUSA</name>
<dbReference type="RefSeq" id="WP_130606995.1">
    <property type="nucleotide sequence ID" value="NZ_AP019368.1"/>
</dbReference>
<proteinExistence type="predicted"/>
<protein>
    <submittedName>
        <fullName evidence="2">Type VI secretion system protein TssA</fullName>
    </submittedName>
</protein>
<dbReference type="OrthoDB" id="9771118at2"/>
<evidence type="ECO:0000313" key="3">
    <source>
        <dbReference type="Proteomes" id="UP000291236"/>
    </source>
</evidence>
<evidence type="ECO:0000259" key="1">
    <source>
        <dbReference type="Pfam" id="PF06812"/>
    </source>
</evidence>
<dbReference type="PANTHER" id="PTHR37951:SF1">
    <property type="entry name" value="TYPE VI SECRETION SYSTEM COMPONENT TSSA1"/>
    <property type="match status" value="1"/>
</dbReference>